<evidence type="ECO:0000256" key="1">
    <source>
        <dbReference type="SAM" id="MobiDB-lite"/>
    </source>
</evidence>
<proteinExistence type="predicted"/>
<dbReference type="AlphaFoldDB" id="M3JZX8"/>
<dbReference type="Proteomes" id="UP000011777">
    <property type="component" value="Unassembled WGS sequence"/>
</dbReference>
<dbReference type="EMBL" id="AOGT01001047">
    <property type="protein sequence ID" value="EMG48570.1"/>
    <property type="molecule type" value="Genomic_DNA"/>
</dbReference>
<feature type="region of interest" description="Disordered" evidence="1">
    <location>
        <begin position="35"/>
        <end position="58"/>
    </location>
</feature>
<reference evidence="2 3" key="1">
    <citation type="submission" date="2013-02" db="EMBL/GenBank/DDBJ databases">
        <title>Genome sequence of Candida maltosa Xu316, a potential industrial strain for xylitol and ethanol production.</title>
        <authorList>
            <person name="Yu J."/>
            <person name="Wang Q."/>
            <person name="Geng X."/>
            <person name="Bao W."/>
            <person name="He P."/>
            <person name="Cai J."/>
        </authorList>
    </citation>
    <scope>NUCLEOTIDE SEQUENCE [LARGE SCALE GENOMIC DNA]</scope>
    <source>
        <strain evidence="3">Xu316</strain>
    </source>
</reference>
<comment type="caution">
    <text evidence="2">The sequence shown here is derived from an EMBL/GenBank/DDBJ whole genome shotgun (WGS) entry which is preliminary data.</text>
</comment>
<name>M3JZX8_CANMX</name>
<feature type="compositionally biased region" description="Polar residues" evidence="1">
    <location>
        <begin position="35"/>
        <end position="50"/>
    </location>
</feature>
<keyword evidence="3" id="KW-1185">Reference proteome</keyword>
<accession>M3JZX8</accession>
<organism evidence="2 3">
    <name type="scientific">Candida maltosa (strain Xu316)</name>
    <name type="common">Yeast</name>
    <dbReference type="NCBI Taxonomy" id="1245528"/>
    <lineage>
        <taxon>Eukaryota</taxon>
        <taxon>Fungi</taxon>
        <taxon>Dikarya</taxon>
        <taxon>Ascomycota</taxon>
        <taxon>Saccharomycotina</taxon>
        <taxon>Pichiomycetes</taxon>
        <taxon>Debaryomycetaceae</taxon>
        <taxon>Candida/Lodderomyces clade</taxon>
        <taxon>Candida</taxon>
    </lineage>
</organism>
<sequence>MTVLTDGDLLITDAIPRDSSIGQLLHYPDYRSDNNELSTKNGDGFTQPTLIFTAGDPD</sequence>
<gene>
    <name evidence="2" type="ORF">G210_0846</name>
</gene>
<evidence type="ECO:0000313" key="2">
    <source>
        <dbReference type="EMBL" id="EMG48570.1"/>
    </source>
</evidence>
<evidence type="ECO:0000313" key="3">
    <source>
        <dbReference type="Proteomes" id="UP000011777"/>
    </source>
</evidence>
<dbReference type="HOGENOM" id="CLU_2978914_0_0_1"/>
<protein>
    <submittedName>
        <fullName evidence="2">Uncharacterized protein</fullName>
    </submittedName>
</protein>